<dbReference type="RefSeq" id="WP_144845904.1">
    <property type="nucleotide sequence ID" value="NZ_VMRJ01000002.1"/>
</dbReference>
<accession>A0A558BXH9</accession>
<dbReference type="OrthoDB" id="5355744at2"/>
<dbReference type="EMBL" id="VMRJ01000002">
    <property type="protein sequence ID" value="TVT41227.1"/>
    <property type="molecule type" value="Genomic_DNA"/>
</dbReference>
<evidence type="ECO:0000259" key="1">
    <source>
        <dbReference type="Pfam" id="PF14243"/>
    </source>
</evidence>
<comment type="caution">
    <text evidence="2">The sequence shown here is derived from an EMBL/GenBank/DDBJ whole genome shotgun (WGS) entry which is preliminary data.</text>
</comment>
<evidence type="ECO:0000313" key="3">
    <source>
        <dbReference type="Proteomes" id="UP000317624"/>
    </source>
</evidence>
<feature type="domain" description="ATP-grasp" evidence="1">
    <location>
        <begin position="109"/>
        <end position="251"/>
    </location>
</feature>
<protein>
    <recommendedName>
        <fullName evidence="1">ATP-grasp domain-containing protein</fullName>
    </recommendedName>
</protein>
<evidence type="ECO:0000313" key="2">
    <source>
        <dbReference type="EMBL" id="TVT41227.1"/>
    </source>
</evidence>
<reference evidence="2 3" key="1">
    <citation type="submission" date="2019-07" db="EMBL/GenBank/DDBJ databases">
        <title>Hymenobacter sp. straun FUR1 Genome sequencing and assembly.</title>
        <authorList>
            <person name="Chhetri G."/>
        </authorList>
    </citation>
    <scope>NUCLEOTIDE SEQUENCE [LARGE SCALE GENOMIC DNA]</scope>
    <source>
        <strain evidence="2 3">Fur1</strain>
    </source>
</reference>
<dbReference type="AlphaFoldDB" id="A0A558BXH9"/>
<dbReference type="Proteomes" id="UP000317624">
    <property type="component" value="Unassembled WGS sequence"/>
</dbReference>
<dbReference type="Pfam" id="PF14243">
    <property type="entry name" value="R2K_3"/>
    <property type="match status" value="1"/>
</dbReference>
<name>A0A558BXH9_9BACT</name>
<keyword evidence="3" id="KW-1185">Reference proteome</keyword>
<organism evidence="2 3">
    <name type="scientific">Hymenobacter setariae</name>
    <dbReference type="NCBI Taxonomy" id="2594794"/>
    <lineage>
        <taxon>Bacteria</taxon>
        <taxon>Pseudomonadati</taxon>
        <taxon>Bacteroidota</taxon>
        <taxon>Cytophagia</taxon>
        <taxon>Cytophagales</taxon>
        <taxon>Hymenobacteraceae</taxon>
        <taxon>Hymenobacter</taxon>
    </lineage>
</organism>
<dbReference type="InterPro" id="IPR025643">
    <property type="entry name" value="R2K_3"/>
</dbReference>
<sequence>MTTQPVSQREFKPKPMQFIYPCLPYQPRTVDPMWAPEYEWARAQGLATRLVDMDNDRVWIPTLASNTAQPAPVLYRGWMLTAAEYDQLARLLPLAVPPAEYLSSHQATGWYEAVATHTFPSCFLTEPVALDCAVGRRYFVKGLVKSFGADSVLTSQQQLADFWQLQELPVSTTLFVRDFVDLKPGSERRFFVVRGQALGSAGAVLPEALQAAVAALQPRLFYSLDVAETLTGQPVLVEVGDGQVSDLKEWSVAEFGSRVLRTLAEGGAGKMPHTVV</sequence>
<gene>
    <name evidence="2" type="ORF">FNT36_07135</name>
</gene>
<proteinExistence type="predicted"/>